<dbReference type="InterPro" id="IPR050390">
    <property type="entry name" value="C5-Methyltransferase"/>
</dbReference>
<protein>
    <recommendedName>
        <fullName evidence="1">DNA (cytosine-5-)-methyltransferase</fullName>
        <ecNumber evidence="1">2.1.1.37</ecNumber>
    </recommendedName>
</protein>
<dbReference type="InterPro" id="IPR001525">
    <property type="entry name" value="C5_MeTfrase"/>
</dbReference>
<keyword evidence="5" id="KW-0680">Restriction system</keyword>
<evidence type="ECO:0000256" key="6">
    <source>
        <dbReference type="PROSITE-ProRule" id="PRU01016"/>
    </source>
</evidence>
<dbReference type="AlphaFoldDB" id="A0A7X6CXJ9"/>
<dbReference type="PRINTS" id="PR00105">
    <property type="entry name" value="C5METTRFRASE"/>
</dbReference>
<evidence type="ECO:0000313" key="9">
    <source>
        <dbReference type="Proteomes" id="UP000578686"/>
    </source>
</evidence>
<dbReference type="EMBL" id="JAAVJD010000004">
    <property type="protein sequence ID" value="NJQ04253.1"/>
    <property type="molecule type" value="Genomic_DNA"/>
</dbReference>
<proteinExistence type="inferred from homology"/>
<dbReference type="Proteomes" id="UP000578686">
    <property type="component" value="Unassembled WGS sequence"/>
</dbReference>
<comment type="similarity">
    <text evidence="6">Belongs to the class I-like SAM-binding methyltransferase superfamily. C5-methyltransferase family.</text>
</comment>
<keyword evidence="3 6" id="KW-0808">Transferase</keyword>
<feature type="compositionally biased region" description="Low complexity" evidence="7">
    <location>
        <begin position="313"/>
        <end position="324"/>
    </location>
</feature>
<dbReference type="GO" id="GO:0003886">
    <property type="term" value="F:DNA (cytosine-5-)-methyltransferase activity"/>
    <property type="evidence" value="ECO:0007669"/>
    <property type="project" value="UniProtKB-EC"/>
</dbReference>
<evidence type="ECO:0000256" key="3">
    <source>
        <dbReference type="ARBA" id="ARBA00022679"/>
    </source>
</evidence>
<dbReference type="GO" id="GO:0044027">
    <property type="term" value="P:negative regulation of gene expression via chromosomal CpG island methylation"/>
    <property type="evidence" value="ECO:0007669"/>
    <property type="project" value="TreeGrafter"/>
</dbReference>
<accession>A0A7X6CXJ9</accession>
<evidence type="ECO:0000256" key="2">
    <source>
        <dbReference type="ARBA" id="ARBA00022603"/>
    </source>
</evidence>
<dbReference type="GO" id="GO:0032259">
    <property type="term" value="P:methylation"/>
    <property type="evidence" value="ECO:0007669"/>
    <property type="project" value="UniProtKB-KW"/>
</dbReference>
<keyword evidence="4 6" id="KW-0949">S-adenosyl-L-methionine</keyword>
<evidence type="ECO:0000256" key="4">
    <source>
        <dbReference type="ARBA" id="ARBA00022691"/>
    </source>
</evidence>
<dbReference type="Gene3D" id="3.40.50.150">
    <property type="entry name" value="Vaccinia Virus protein VP39"/>
    <property type="match status" value="1"/>
</dbReference>
<dbReference type="GO" id="GO:0009307">
    <property type="term" value="P:DNA restriction-modification system"/>
    <property type="evidence" value="ECO:0007669"/>
    <property type="project" value="UniProtKB-KW"/>
</dbReference>
<comment type="caution">
    <text evidence="8">The sequence shown here is derived from an EMBL/GenBank/DDBJ whole genome shotgun (WGS) entry which is preliminary data.</text>
</comment>
<dbReference type="SUPFAM" id="SSF53335">
    <property type="entry name" value="S-adenosyl-L-methionine-dependent methyltransferases"/>
    <property type="match status" value="1"/>
</dbReference>
<evidence type="ECO:0000256" key="7">
    <source>
        <dbReference type="SAM" id="MobiDB-lite"/>
    </source>
</evidence>
<dbReference type="PROSITE" id="PS51679">
    <property type="entry name" value="SAM_MT_C5"/>
    <property type="match status" value="1"/>
</dbReference>
<evidence type="ECO:0000313" key="8">
    <source>
        <dbReference type="EMBL" id="NJQ04253.1"/>
    </source>
</evidence>
<dbReference type="EC" id="2.1.1.37" evidence="1"/>
<keyword evidence="2 6" id="KW-0489">Methyltransferase</keyword>
<keyword evidence="9" id="KW-1185">Reference proteome</keyword>
<feature type="region of interest" description="Disordered" evidence="7">
    <location>
        <begin position="228"/>
        <end position="349"/>
    </location>
</feature>
<gene>
    <name evidence="8" type="ORF">HCN56_01345</name>
</gene>
<dbReference type="InterPro" id="IPR029063">
    <property type="entry name" value="SAM-dependent_MTases_sf"/>
</dbReference>
<reference evidence="8 9" key="1">
    <citation type="submission" date="2020-03" db="EMBL/GenBank/DDBJ databases">
        <title>Draft genome of Streptomyces sp. ventii, isolated from the Axial Seamount in the Pacific Ocean, and resequencing of the two type strains Streptomyces lonarensis strain NCL 716 and Streptomyces bohaiensis strain 11A07.</title>
        <authorList>
            <person name="Loughran R.M."/>
            <person name="Pfannmuller K.M."/>
            <person name="Wasson B.J."/>
            <person name="Deadmond M.C."/>
            <person name="Paddock B.E."/>
            <person name="Koyack M.J."/>
            <person name="Gallegos D.A."/>
            <person name="Mitchell E.A."/>
            <person name="Ushijima B."/>
            <person name="Saw J.H."/>
            <person name="Mcphail K.L."/>
            <person name="Videau P."/>
        </authorList>
    </citation>
    <scope>NUCLEOTIDE SEQUENCE [LARGE SCALE GENOMIC DNA]</scope>
    <source>
        <strain evidence="8 9">NCL716</strain>
    </source>
</reference>
<evidence type="ECO:0000256" key="1">
    <source>
        <dbReference type="ARBA" id="ARBA00011975"/>
    </source>
</evidence>
<dbReference type="PANTHER" id="PTHR10629:SF52">
    <property type="entry name" value="DNA (CYTOSINE-5)-METHYLTRANSFERASE 1"/>
    <property type="match status" value="1"/>
</dbReference>
<dbReference type="PANTHER" id="PTHR10629">
    <property type="entry name" value="CYTOSINE-SPECIFIC METHYLTRANSFERASE"/>
    <property type="match status" value="1"/>
</dbReference>
<dbReference type="Pfam" id="PF00145">
    <property type="entry name" value="DNA_methylase"/>
    <property type="match status" value="1"/>
</dbReference>
<feature type="active site" evidence="6">
    <location>
        <position position="112"/>
    </location>
</feature>
<sequence>MTSAPRTNPVPGAGPAGAGAHHTVPLEGIVTAPPPLRLGSLCTGYAGLDEAVTAALAQRGIPTVTEWVADPDPGASAILAHRMPGVPNLGDITAVDWADVPPVDVLAGGFPCQDVSAAGARAGIAPGTRSGLWATFAHAIHSLRPQIVVIENVRGLLSASADRGVGPDGTPLATSIPGPLRAVGAVLGDLASLGLDAEWVSVRASDVGAPHRRERVFLLAWPAAEDADGSACGERRQPAPGQAAGWGPRPDARGRGGAPAADADGGRRGPGVRDLLQGESDARRGGAGTAPAADADRDALRQQPVGQPGGGRAAVARLAGADAASDADDRAVRTVPDGGTASTEADHEHHRVDLAGRVLADRWGAYAPAVHRWERVTGRPAPAPTEPGRTGQPRLSPAFVEWLMGLPAGWVTDVPGLSRTQRLHALGNGVVPQQGAAALGLLLDRAGLDLAPARALEVAS</sequence>
<dbReference type="GO" id="GO:0003677">
    <property type="term" value="F:DNA binding"/>
    <property type="evidence" value="ECO:0007669"/>
    <property type="project" value="TreeGrafter"/>
</dbReference>
<evidence type="ECO:0000256" key="5">
    <source>
        <dbReference type="ARBA" id="ARBA00022747"/>
    </source>
</evidence>
<name>A0A7X6CXJ9_9ACTN</name>
<organism evidence="8 9">
    <name type="scientific">Streptomyces lonarensis</name>
    <dbReference type="NCBI Taxonomy" id="700599"/>
    <lineage>
        <taxon>Bacteria</taxon>
        <taxon>Bacillati</taxon>
        <taxon>Actinomycetota</taxon>
        <taxon>Actinomycetes</taxon>
        <taxon>Kitasatosporales</taxon>
        <taxon>Streptomycetaceae</taxon>
        <taxon>Streptomyces</taxon>
    </lineage>
</organism>